<evidence type="ECO:0000256" key="1">
    <source>
        <dbReference type="ARBA" id="ARBA00004651"/>
    </source>
</evidence>
<dbReference type="AlphaFoldDB" id="A0A654KIX5"/>
<dbReference type="PANTHER" id="PTHR35007:SF1">
    <property type="entry name" value="PILUS ASSEMBLY PROTEIN"/>
    <property type="match status" value="1"/>
</dbReference>
<dbReference type="Pfam" id="PF00482">
    <property type="entry name" value="T2SSF"/>
    <property type="match status" value="1"/>
</dbReference>
<organism evidence="8 9">
    <name type="scientific">Taylorella equigenitalis (strain MCE9)</name>
    <dbReference type="NCBI Taxonomy" id="937774"/>
    <lineage>
        <taxon>Bacteria</taxon>
        <taxon>Pseudomonadati</taxon>
        <taxon>Pseudomonadota</taxon>
        <taxon>Betaproteobacteria</taxon>
        <taxon>Burkholderiales</taxon>
        <taxon>Alcaligenaceae</taxon>
        <taxon>Taylorella</taxon>
    </lineage>
</organism>
<dbReference type="Proteomes" id="UP000007472">
    <property type="component" value="Chromosome"/>
</dbReference>
<comment type="subcellular location">
    <subcellularLocation>
        <location evidence="1">Cell membrane</location>
        <topology evidence="1">Multi-pass membrane protein</topology>
    </subcellularLocation>
</comment>
<evidence type="ECO:0000313" key="8">
    <source>
        <dbReference type="EMBL" id="ADU92417.1"/>
    </source>
</evidence>
<evidence type="ECO:0000313" key="9">
    <source>
        <dbReference type="Proteomes" id="UP000007472"/>
    </source>
</evidence>
<feature type="transmembrane region" description="Helical" evidence="6">
    <location>
        <begin position="76"/>
        <end position="98"/>
    </location>
</feature>
<evidence type="ECO:0000259" key="7">
    <source>
        <dbReference type="Pfam" id="PF00482"/>
    </source>
</evidence>
<keyword evidence="5 6" id="KW-0472">Membrane</keyword>
<dbReference type="KEGG" id="teq:TEQUI_1504"/>
<keyword evidence="4 6" id="KW-1133">Transmembrane helix</keyword>
<reference evidence="8 9" key="1">
    <citation type="journal article" date="2011" name="J. Bacteriol.">
        <title>Genome sequence of Taylorella equigenitalis MCE9, the causative agent of contagious equine metritis.</title>
        <authorList>
            <person name="Hebert L."/>
            <person name="Moumen B."/>
            <person name="Duquesne F."/>
            <person name="Breuil M.F."/>
            <person name="Laugier C."/>
            <person name="Batto J.M."/>
            <person name="Renault P."/>
            <person name="Petry S."/>
        </authorList>
    </citation>
    <scope>NUCLEOTIDE SEQUENCE [LARGE SCALE GENOMIC DNA]</scope>
    <source>
        <strain evidence="8 9">MCE9</strain>
    </source>
</reference>
<feature type="transmembrane region" description="Helical" evidence="6">
    <location>
        <begin position="253"/>
        <end position="272"/>
    </location>
</feature>
<proteinExistence type="predicted"/>
<gene>
    <name evidence="8" type="ordered locus">TEQUI_1504</name>
</gene>
<evidence type="ECO:0000256" key="6">
    <source>
        <dbReference type="SAM" id="Phobius"/>
    </source>
</evidence>
<sequence>MDYFIFILAISLTLVFVVLFWIGSKILDRYKKTFNMSLGQSLWESFILIPSSKIWTMAAVASVCVGLFIYLLTRSWMFSIVFAVVILILPPLGAKWLIKKRQKKLIQQFPDFLLSLSNALKSGAGLQHSIKLINETSEKPISQEFALFLHQIRLGSSVEESLTVLLQRNPSMNMSQFVTLVKVSYKTGGNLANMLEVLSTNMRENNLLIKKIDALTSQSRMQSWIMTLLPIFLLMVLSVVAPNLTNYFWEHKYGYFALALIVIMEIGGFLTMKKLMKIRVI</sequence>
<feature type="domain" description="Type II secretion system protein GspF" evidence="7">
    <location>
        <begin position="112"/>
        <end position="237"/>
    </location>
</feature>
<name>A0A654KIX5_TAYEM</name>
<keyword evidence="3 6" id="KW-0812">Transmembrane</keyword>
<dbReference type="InterPro" id="IPR018076">
    <property type="entry name" value="T2SS_GspF_dom"/>
</dbReference>
<dbReference type="InterPro" id="IPR042094">
    <property type="entry name" value="T2SS_GspF_sf"/>
</dbReference>
<protein>
    <submittedName>
        <fullName evidence="8">Flp pilus assembly protein TadB</fullName>
    </submittedName>
</protein>
<evidence type="ECO:0000256" key="3">
    <source>
        <dbReference type="ARBA" id="ARBA00022692"/>
    </source>
</evidence>
<dbReference type="Gene3D" id="1.20.81.30">
    <property type="entry name" value="Type II secretion system (T2SS), domain F"/>
    <property type="match status" value="1"/>
</dbReference>
<feature type="transmembrane region" description="Helical" evidence="6">
    <location>
        <begin position="6"/>
        <end position="24"/>
    </location>
</feature>
<feature type="transmembrane region" description="Helical" evidence="6">
    <location>
        <begin position="224"/>
        <end position="241"/>
    </location>
</feature>
<feature type="transmembrane region" description="Helical" evidence="6">
    <location>
        <begin position="45"/>
        <end position="70"/>
    </location>
</feature>
<dbReference type="PANTHER" id="PTHR35007">
    <property type="entry name" value="INTEGRAL MEMBRANE PROTEIN-RELATED"/>
    <property type="match status" value="1"/>
</dbReference>
<evidence type="ECO:0000256" key="5">
    <source>
        <dbReference type="ARBA" id="ARBA00023136"/>
    </source>
</evidence>
<evidence type="ECO:0000256" key="2">
    <source>
        <dbReference type="ARBA" id="ARBA00022475"/>
    </source>
</evidence>
<dbReference type="EMBL" id="CP002456">
    <property type="protein sequence ID" value="ADU92417.1"/>
    <property type="molecule type" value="Genomic_DNA"/>
</dbReference>
<dbReference type="GO" id="GO:0005886">
    <property type="term" value="C:plasma membrane"/>
    <property type="evidence" value="ECO:0007669"/>
    <property type="project" value="UniProtKB-SubCell"/>
</dbReference>
<evidence type="ECO:0000256" key="4">
    <source>
        <dbReference type="ARBA" id="ARBA00022989"/>
    </source>
</evidence>
<keyword evidence="2" id="KW-1003">Cell membrane</keyword>
<accession>A0A654KIX5</accession>